<feature type="domain" description="7TM GPCR serpentine receptor class x (Srx)" evidence="2">
    <location>
        <begin position="35"/>
        <end position="296"/>
    </location>
</feature>
<gene>
    <name evidence="3" type="ORF">QR680_015854</name>
</gene>
<reference evidence="3" key="1">
    <citation type="submission" date="2023-06" db="EMBL/GenBank/DDBJ databases">
        <title>Genomic analysis of the entomopathogenic nematode Steinernema hermaphroditum.</title>
        <authorList>
            <person name="Schwarz E.M."/>
            <person name="Heppert J.K."/>
            <person name="Baniya A."/>
            <person name="Schwartz H.T."/>
            <person name="Tan C.-H."/>
            <person name="Antoshechkin I."/>
            <person name="Sternberg P.W."/>
            <person name="Goodrich-Blair H."/>
            <person name="Dillman A.R."/>
        </authorList>
    </citation>
    <scope>NUCLEOTIDE SEQUENCE</scope>
    <source>
        <strain evidence="3">PS9179</strain>
        <tissue evidence="3">Whole animal</tissue>
    </source>
</reference>
<dbReference type="InterPro" id="IPR019430">
    <property type="entry name" value="7TM_GPCR_serpentine_rcpt_Srx"/>
</dbReference>
<dbReference type="AlphaFoldDB" id="A0AA39HA78"/>
<dbReference type="Pfam" id="PF10328">
    <property type="entry name" value="7TM_GPCR_Srx"/>
    <property type="match status" value="1"/>
</dbReference>
<dbReference type="Gene3D" id="1.20.1070.10">
    <property type="entry name" value="Rhodopsin 7-helix transmembrane proteins"/>
    <property type="match status" value="1"/>
</dbReference>
<feature type="transmembrane region" description="Helical" evidence="1">
    <location>
        <begin position="241"/>
        <end position="263"/>
    </location>
</feature>
<evidence type="ECO:0000313" key="3">
    <source>
        <dbReference type="EMBL" id="KAK0401561.1"/>
    </source>
</evidence>
<keyword evidence="4" id="KW-1185">Reference proteome</keyword>
<feature type="transmembrane region" description="Helical" evidence="1">
    <location>
        <begin position="27"/>
        <end position="49"/>
    </location>
</feature>
<dbReference type="Proteomes" id="UP001175271">
    <property type="component" value="Unassembled WGS sequence"/>
</dbReference>
<keyword evidence="1" id="KW-1133">Transmembrane helix</keyword>
<keyword evidence="1" id="KW-0812">Transmembrane</keyword>
<dbReference type="CDD" id="cd00637">
    <property type="entry name" value="7tm_classA_rhodopsin-like"/>
    <property type="match status" value="1"/>
</dbReference>
<organism evidence="3 4">
    <name type="scientific">Steinernema hermaphroditum</name>
    <dbReference type="NCBI Taxonomy" id="289476"/>
    <lineage>
        <taxon>Eukaryota</taxon>
        <taxon>Metazoa</taxon>
        <taxon>Ecdysozoa</taxon>
        <taxon>Nematoda</taxon>
        <taxon>Chromadorea</taxon>
        <taxon>Rhabditida</taxon>
        <taxon>Tylenchina</taxon>
        <taxon>Panagrolaimomorpha</taxon>
        <taxon>Strongyloidoidea</taxon>
        <taxon>Steinernematidae</taxon>
        <taxon>Steinernema</taxon>
    </lineage>
</organism>
<dbReference type="EMBL" id="JAUCMV010000004">
    <property type="protein sequence ID" value="KAK0401561.1"/>
    <property type="molecule type" value="Genomic_DNA"/>
</dbReference>
<feature type="transmembrane region" description="Helical" evidence="1">
    <location>
        <begin position="197"/>
        <end position="220"/>
    </location>
</feature>
<evidence type="ECO:0000256" key="1">
    <source>
        <dbReference type="SAM" id="Phobius"/>
    </source>
</evidence>
<sequence length="329" mass="36738">MEKSTIPDDLTWGADLKGRGVLNTFDMMVGLSMILLSLAAVAVDALNLYAIKKLTIFHNAFGIFWVSRTIAEIGYNLGHVVYSGPITALQPKNIPPSLGIAAYICEHYFAAVFCVMNQCVSINRLIAICLPLKYNAIFSKKITGAIIILAWLEVSALMSLYFVLPCSLIGYSPQFYEYVYVRSAECDRETSLMGTFVNRYCTIFCTNTVILDFITFYKIMKIRHTNRRAAKEETFRRNVRFFAQTALQNVSMMGSLITIVLMNNEKRSGTRVLCATFFDAKIVASVVNGLCLIFFNPEVRKLLGIRLCCAARHSGNVEPTTSSPPVMNS</sequence>
<dbReference type="SUPFAM" id="SSF81321">
    <property type="entry name" value="Family A G protein-coupled receptor-like"/>
    <property type="match status" value="1"/>
</dbReference>
<dbReference type="PANTHER" id="PTHR23017">
    <property type="entry name" value="SERPENTINE RECEPTOR, CLASS X"/>
    <property type="match status" value="1"/>
</dbReference>
<evidence type="ECO:0000259" key="2">
    <source>
        <dbReference type="Pfam" id="PF10328"/>
    </source>
</evidence>
<proteinExistence type="predicted"/>
<evidence type="ECO:0000313" key="4">
    <source>
        <dbReference type="Proteomes" id="UP001175271"/>
    </source>
</evidence>
<protein>
    <recommendedName>
        <fullName evidence="2">7TM GPCR serpentine receptor class x (Srx) domain-containing protein</fullName>
    </recommendedName>
</protein>
<comment type="caution">
    <text evidence="3">The sequence shown here is derived from an EMBL/GenBank/DDBJ whole genome shotgun (WGS) entry which is preliminary data.</text>
</comment>
<feature type="transmembrane region" description="Helical" evidence="1">
    <location>
        <begin position="142"/>
        <end position="164"/>
    </location>
</feature>
<feature type="transmembrane region" description="Helical" evidence="1">
    <location>
        <begin position="275"/>
        <end position="295"/>
    </location>
</feature>
<name>A0AA39HA78_9BILA</name>
<keyword evidence="1" id="KW-0472">Membrane</keyword>
<accession>A0AA39HA78</accession>